<accession>A0A1L7DQM6</accession>
<reference evidence="2" key="1">
    <citation type="submission" date="2016-12" db="EMBL/GenBank/DDBJ databases">
        <title>Characterization and complete genome sequence of Yersinia bacteriophage, fHe-Yen3-01.</title>
        <authorList>
            <person name="Jun J.W."/>
            <person name="Wicklund A."/>
            <person name="Skurnik M."/>
        </authorList>
    </citation>
    <scope>NUCLEOTIDE SEQUENCE [LARGE SCALE GENOMIC DNA]</scope>
</reference>
<evidence type="ECO:0000313" key="1">
    <source>
        <dbReference type="EMBL" id="APU00364.1"/>
    </source>
</evidence>
<name>A0A1L7DQM6_9CAUD</name>
<dbReference type="Proteomes" id="UP000225269">
    <property type="component" value="Segment"/>
</dbReference>
<keyword evidence="2" id="KW-1185">Reference proteome</keyword>
<evidence type="ECO:0000313" key="2">
    <source>
        <dbReference type="Proteomes" id="UP000225269"/>
    </source>
</evidence>
<organism evidence="1 2">
    <name type="scientific">Yersinia phage fHe-Yen3-01</name>
    <dbReference type="NCBI Taxonomy" id="1932893"/>
    <lineage>
        <taxon>Viruses</taxon>
        <taxon>Duplodnaviria</taxon>
        <taxon>Heunggongvirae</taxon>
        <taxon>Uroviricota</taxon>
        <taxon>Caudoviricetes</taxon>
        <taxon>Autographivirales</taxon>
        <taxon>Autonotataviridae</taxon>
        <taxon>Melnykvirinae</taxon>
        <taxon>Pokrovskaiavirus</taxon>
        <taxon>Pokrovskaiavirus fHeYen301</taxon>
    </lineage>
</organism>
<dbReference type="EMBL" id="KY318515">
    <property type="protein sequence ID" value="APU00364.1"/>
    <property type="molecule type" value="Genomic_DNA"/>
</dbReference>
<proteinExistence type="predicted"/>
<sequence>MNNVINLGPHVRVFSAAELGDYIARGTYRQVGSIRTEYVNVATKNVARSVEAVIFDRPLNKLYAVEQHRGIAIRAEILDEEMRQAMLDMIPNLEEGEGFTYDQRITEGTEEIDALNDDLVKAEVNTGTEGLPLLPAPTEGA</sequence>
<protein>
    <submittedName>
        <fullName evidence="1">Uncharacterized protein</fullName>
    </submittedName>
</protein>
<gene>
    <name evidence="1" type="ORF">fHeYen301_31</name>
</gene>